<dbReference type="InterPro" id="IPR029030">
    <property type="entry name" value="Caspase-like_dom_sf"/>
</dbReference>
<feature type="compositionally biased region" description="Polar residues" evidence="7">
    <location>
        <begin position="174"/>
        <end position="192"/>
    </location>
</feature>
<dbReference type="PANTHER" id="PTHR47901:SF7">
    <property type="entry name" value="CASPASE 2"/>
    <property type="match status" value="1"/>
</dbReference>
<evidence type="ECO:0000313" key="12">
    <source>
        <dbReference type="Proteomes" id="UP000007875"/>
    </source>
</evidence>
<feature type="region of interest" description="Disordered" evidence="7">
    <location>
        <begin position="421"/>
        <end position="455"/>
    </location>
</feature>
<dbReference type="Pfam" id="PF00619">
    <property type="entry name" value="CARD"/>
    <property type="match status" value="1"/>
</dbReference>
<name>H2YYD2_CIOSA</name>
<dbReference type="CDD" id="cd00032">
    <property type="entry name" value="CASc"/>
    <property type="match status" value="1"/>
</dbReference>
<dbReference type="PANTHER" id="PTHR47901">
    <property type="entry name" value="CASPASE RECRUITMENT DOMAIN-CONTAINING PROTEIN 18"/>
    <property type="match status" value="1"/>
</dbReference>
<evidence type="ECO:0008006" key="13">
    <source>
        <dbReference type="Google" id="ProtNLM"/>
    </source>
</evidence>
<evidence type="ECO:0000256" key="3">
    <source>
        <dbReference type="ARBA" id="ARBA00022801"/>
    </source>
</evidence>
<dbReference type="GO" id="GO:0042981">
    <property type="term" value="P:regulation of apoptotic process"/>
    <property type="evidence" value="ECO:0007669"/>
    <property type="project" value="InterPro"/>
</dbReference>
<dbReference type="GeneTree" id="ENSGT00940000156657"/>
<dbReference type="Proteomes" id="UP000007875">
    <property type="component" value="Unassembled WGS sequence"/>
</dbReference>
<keyword evidence="3" id="KW-0378">Hydrolase</keyword>
<reference evidence="11" key="3">
    <citation type="submission" date="2025-09" db="UniProtKB">
        <authorList>
            <consortium name="Ensembl"/>
        </authorList>
    </citation>
    <scope>IDENTIFICATION</scope>
</reference>
<dbReference type="Gene3D" id="1.10.533.10">
    <property type="entry name" value="Death Domain, Fas"/>
    <property type="match status" value="1"/>
</dbReference>
<dbReference type="PROSITE" id="PS50209">
    <property type="entry name" value="CARD"/>
    <property type="match status" value="1"/>
</dbReference>
<dbReference type="PROSITE" id="PS01121">
    <property type="entry name" value="CASPASE_HIS"/>
    <property type="match status" value="1"/>
</dbReference>
<evidence type="ECO:0000259" key="8">
    <source>
        <dbReference type="PROSITE" id="PS50207"/>
    </source>
</evidence>
<dbReference type="InterPro" id="IPR011029">
    <property type="entry name" value="DEATH-like_dom_sf"/>
</dbReference>
<dbReference type="SUPFAM" id="SSF52129">
    <property type="entry name" value="Caspase-like"/>
    <property type="match status" value="1"/>
</dbReference>
<evidence type="ECO:0000256" key="7">
    <source>
        <dbReference type="SAM" id="MobiDB-lite"/>
    </source>
</evidence>
<evidence type="ECO:0000256" key="1">
    <source>
        <dbReference type="ARBA" id="ARBA00010134"/>
    </source>
</evidence>
<keyword evidence="5" id="KW-0865">Zymogen</keyword>
<dbReference type="eggNOG" id="KOG3573">
    <property type="taxonomic scope" value="Eukaryota"/>
</dbReference>
<feature type="domain" description="Caspase family p10" evidence="8">
    <location>
        <begin position="452"/>
        <end position="545"/>
    </location>
</feature>
<dbReference type="HOGENOM" id="CLU_036904_5_2_1"/>
<evidence type="ECO:0000259" key="10">
    <source>
        <dbReference type="PROSITE" id="PS50209"/>
    </source>
</evidence>
<dbReference type="MEROPS" id="C14.006"/>
<evidence type="ECO:0000256" key="2">
    <source>
        <dbReference type="ARBA" id="ARBA00022670"/>
    </source>
</evidence>
<dbReference type="PROSITE" id="PS50208">
    <property type="entry name" value="CASPASE_P20"/>
    <property type="match status" value="1"/>
</dbReference>
<comment type="similarity">
    <text evidence="1 6">Belongs to the peptidase C14A family.</text>
</comment>
<reference evidence="12" key="1">
    <citation type="submission" date="2003-08" db="EMBL/GenBank/DDBJ databases">
        <authorList>
            <person name="Birren B."/>
            <person name="Nusbaum C."/>
            <person name="Abebe A."/>
            <person name="Abouelleil A."/>
            <person name="Adekoya E."/>
            <person name="Ait-zahra M."/>
            <person name="Allen N."/>
            <person name="Allen T."/>
            <person name="An P."/>
            <person name="Anderson M."/>
            <person name="Anderson S."/>
            <person name="Arachchi H."/>
            <person name="Armbruster J."/>
            <person name="Bachantsang P."/>
            <person name="Baldwin J."/>
            <person name="Barry A."/>
            <person name="Bayul T."/>
            <person name="Blitshsteyn B."/>
            <person name="Bloom T."/>
            <person name="Blye J."/>
            <person name="Boguslavskiy L."/>
            <person name="Borowsky M."/>
            <person name="Boukhgalter B."/>
            <person name="Brunache A."/>
            <person name="Butler J."/>
            <person name="Calixte N."/>
            <person name="Calvo S."/>
            <person name="Camarata J."/>
            <person name="Campo K."/>
            <person name="Chang J."/>
            <person name="Cheshatsang Y."/>
            <person name="Citroen M."/>
            <person name="Collymore A."/>
            <person name="Considine T."/>
            <person name="Cook A."/>
            <person name="Cooke P."/>
            <person name="Corum B."/>
            <person name="Cuomo C."/>
            <person name="David R."/>
            <person name="Dawoe T."/>
            <person name="Degray S."/>
            <person name="Dodge S."/>
            <person name="Dooley K."/>
            <person name="Dorje P."/>
            <person name="Dorjee K."/>
            <person name="Dorris L."/>
            <person name="Duffey N."/>
            <person name="Dupes A."/>
            <person name="Elkins T."/>
            <person name="Engels R."/>
            <person name="Erickson J."/>
            <person name="Farina A."/>
            <person name="Faro S."/>
            <person name="Ferreira P."/>
            <person name="Fischer H."/>
            <person name="Fitzgerald M."/>
            <person name="Foley K."/>
            <person name="Gage D."/>
            <person name="Galagan J."/>
            <person name="Gearin G."/>
            <person name="Gnerre S."/>
            <person name="Gnirke A."/>
            <person name="Goyette A."/>
            <person name="Graham J."/>
            <person name="Grandbois E."/>
            <person name="Gyaltsen K."/>
            <person name="Hafez N."/>
            <person name="Hagopian D."/>
            <person name="Hagos B."/>
            <person name="Hall J."/>
            <person name="Hatcher B."/>
            <person name="Heller A."/>
            <person name="Higgins H."/>
            <person name="Honan T."/>
            <person name="Horn A."/>
            <person name="Houde N."/>
            <person name="Hughes L."/>
            <person name="Hulme W."/>
            <person name="Husby E."/>
            <person name="Iliev I."/>
            <person name="Jaffe D."/>
            <person name="Jones C."/>
            <person name="Kamal M."/>
            <person name="Kamat A."/>
            <person name="Kamvysselis M."/>
            <person name="Karlsson E."/>
            <person name="Kells C."/>
            <person name="Kieu A."/>
            <person name="Kisner P."/>
            <person name="Kodira C."/>
            <person name="Kulbokas E."/>
            <person name="Labutti K."/>
            <person name="Lama D."/>
            <person name="Landers T."/>
            <person name="Leger J."/>
            <person name="Levine S."/>
            <person name="Lewis D."/>
            <person name="Lewis T."/>
            <person name="Lindblad-toh K."/>
            <person name="Liu X."/>
            <person name="Lokyitsang T."/>
            <person name="Lokyitsang Y."/>
            <person name="Lucien O."/>
            <person name="Lui A."/>
            <person name="Ma L.J."/>
            <person name="Mabbitt R."/>
            <person name="Macdonald J."/>
            <person name="Maclean C."/>
            <person name="Major J."/>
            <person name="Manning J."/>
            <person name="Marabella R."/>
            <person name="Maru K."/>
            <person name="Matthews C."/>
            <person name="Mauceli E."/>
            <person name="Mccarthy M."/>
            <person name="Mcdonough S."/>
            <person name="Mcghee T."/>
            <person name="Meldrim J."/>
            <person name="Meneus L."/>
            <person name="Mesirov J."/>
            <person name="Mihalev A."/>
            <person name="Mihova T."/>
            <person name="Mikkelsen T."/>
            <person name="Mlenga V."/>
            <person name="Moru K."/>
            <person name="Mozes J."/>
            <person name="Mulrain L."/>
            <person name="Munson G."/>
            <person name="Naylor J."/>
            <person name="Newes C."/>
            <person name="Nguyen C."/>
            <person name="Nguyen N."/>
            <person name="Nguyen T."/>
            <person name="Nicol R."/>
            <person name="Nielsen C."/>
            <person name="Nizzari M."/>
            <person name="Norbu C."/>
            <person name="Norbu N."/>
            <person name="O'donnell P."/>
            <person name="Okoawo O."/>
            <person name="O'leary S."/>
            <person name="Omotosho B."/>
            <person name="O'neill K."/>
            <person name="Osman S."/>
            <person name="Parker S."/>
            <person name="Perrin D."/>
            <person name="Phunkhang P."/>
            <person name="Piqani B."/>
            <person name="Purcell S."/>
            <person name="Rachupka T."/>
            <person name="Ramasamy U."/>
            <person name="Rameau R."/>
            <person name="Ray V."/>
            <person name="Raymond C."/>
            <person name="Retta R."/>
            <person name="Richardson S."/>
            <person name="Rise C."/>
            <person name="Rodriguez J."/>
            <person name="Rogers J."/>
            <person name="Rogov P."/>
            <person name="Rutman M."/>
            <person name="Schupbach R."/>
            <person name="Seaman C."/>
            <person name="Settipalli S."/>
            <person name="Sharpe T."/>
            <person name="Sheridan J."/>
            <person name="Sherpa N."/>
            <person name="Shi J."/>
            <person name="Smirnov S."/>
            <person name="Smith C."/>
            <person name="Sougnez C."/>
            <person name="Spencer B."/>
            <person name="Stalker J."/>
            <person name="Stange-thomann N."/>
            <person name="Stavropoulos S."/>
            <person name="Stetson K."/>
            <person name="Stone C."/>
            <person name="Stone S."/>
            <person name="Stubbs M."/>
            <person name="Talamas J."/>
            <person name="Tchuinga P."/>
            <person name="Tenzing P."/>
            <person name="Tesfaye S."/>
            <person name="Theodore J."/>
            <person name="Thoulutsang Y."/>
            <person name="Topham K."/>
            <person name="Towey S."/>
            <person name="Tsamla T."/>
            <person name="Tsomo N."/>
            <person name="Vallee D."/>
            <person name="Vassiliev H."/>
            <person name="Venkataraman V."/>
            <person name="Vinson J."/>
            <person name="Vo A."/>
            <person name="Wade C."/>
            <person name="Wang S."/>
            <person name="Wangchuk T."/>
            <person name="Wangdi T."/>
            <person name="Whittaker C."/>
            <person name="Wilkinson J."/>
            <person name="Wu Y."/>
            <person name="Wyman D."/>
            <person name="Yadav S."/>
            <person name="Yang S."/>
            <person name="Yang X."/>
            <person name="Yeager S."/>
            <person name="Yee E."/>
            <person name="Young G."/>
            <person name="Zainoun J."/>
            <person name="Zembeck L."/>
            <person name="Zimmer A."/>
            <person name="Zody M."/>
            <person name="Lander E."/>
        </authorList>
    </citation>
    <scope>NUCLEOTIDE SEQUENCE [LARGE SCALE GENOMIC DNA]</scope>
</reference>
<evidence type="ECO:0000256" key="4">
    <source>
        <dbReference type="ARBA" id="ARBA00022807"/>
    </source>
</evidence>
<feature type="region of interest" description="Disordered" evidence="7">
    <location>
        <begin position="174"/>
        <end position="200"/>
    </location>
</feature>
<dbReference type="Gene3D" id="3.40.50.1460">
    <property type="match status" value="1"/>
</dbReference>
<evidence type="ECO:0000256" key="6">
    <source>
        <dbReference type="RuleBase" id="RU003971"/>
    </source>
</evidence>
<dbReference type="PRINTS" id="PR00376">
    <property type="entry name" value="IL1BCENZYME"/>
</dbReference>
<dbReference type="InterPro" id="IPR002398">
    <property type="entry name" value="Pept_C14"/>
</dbReference>
<dbReference type="InterPro" id="IPR011600">
    <property type="entry name" value="Pept_C14_caspase"/>
</dbReference>
<dbReference type="STRING" id="51511.ENSCSAVP00000010343"/>
<organism evidence="11 12">
    <name type="scientific">Ciona savignyi</name>
    <name type="common">Pacific transparent sea squirt</name>
    <dbReference type="NCBI Taxonomy" id="51511"/>
    <lineage>
        <taxon>Eukaryota</taxon>
        <taxon>Metazoa</taxon>
        <taxon>Chordata</taxon>
        <taxon>Tunicata</taxon>
        <taxon>Ascidiacea</taxon>
        <taxon>Phlebobranchia</taxon>
        <taxon>Cionidae</taxon>
        <taxon>Ciona</taxon>
    </lineage>
</organism>
<dbReference type="SMART" id="SM00115">
    <property type="entry name" value="CASc"/>
    <property type="match status" value="1"/>
</dbReference>
<dbReference type="SMART" id="SM00114">
    <property type="entry name" value="CARD"/>
    <property type="match status" value="1"/>
</dbReference>
<dbReference type="GO" id="GO:0006508">
    <property type="term" value="P:proteolysis"/>
    <property type="evidence" value="ECO:0007669"/>
    <property type="project" value="UniProtKB-KW"/>
</dbReference>
<dbReference type="AlphaFoldDB" id="H2YYD2"/>
<protein>
    <recommendedName>
        <fullName evidence="13">Caspase-2</fullName>
    </recommendedName>
</protein>
<dbReference type="PROSITE" id="PS01122">
    <property type="entry name" value="CASPASE_CYS"/>
    <property type="match status" value="1"/>
</dbReference>
<dbReference type="InterPro" id="IPR015917">
    <property type="entry name" value="Pept_C14A"/>
</dbReference>
<dbReference type="PROSITE" id="PS50207">
    <property type="entry name" value="CASPASE_P10"/>
    <property type="match status" value="1"/>
</dbReference>
<dbReference type="OMA" id="GYTVICK"/>
<keyword evidence="4" id="KW-0788">Thiol protease</keyword>
<dbReference type="InterPro" id="IPR001309">
    <property type="entry name" value="Pept_C14_p20"/>
</dbReference>
<evidence type="ECO:0000313" key="11">
    <source>
        <dbReference type="Ensembl" id="ENSCSAVP00000010343.1"/>
    </source>
</evidence>
<reference evidence="11" key="2">
    <citation type="submission" date="2025-08" db="UniProtKB">
        <authorList>
            <consortium name="Ensembl"/>
        </authorList>
    </citation>
    <scope>IDENTIFICATION</scope>
</reference>
<evidence type="ECO:0000256" key="5">
    <source>
        <dbReference type="ARBA" id="ARBA00023145"/>
    </source>
</evidence>
<feature type="domain" description="Caspase family p20" evidence="9">
    <location>
        <begin position="291"/>
        <end position="417"/>
    </location>
</feature>
<dbReference type="InParanoid" id="H2YYD2"/>
<dbReference type="InterPro" id="IPR016129">
    <property type="entry name" value="Caspase_his_AS"/>
</dbReference>
<keyword evidence="2" id="KW-0645">Protease</keyword>
<proteinExistence type="inferred from homology"/>
<feature type="domain" description="CARD" evidence="10">
    <location>
        <begin position="4"/>
        <end position="93"/>
    </location>
</feature>
<evidence type="ECO:0000259" key="9">
    <source>
        <dbReference type="PROSITE" id="PS50208"/>
    </source>
</evidence>
<accession>H2YYD2</accession>
<dbReference type="SUPFAM" id="SSF47986">
    <property type="entry name" value="DEATH domain"/>
    <property type="match status" value="1"/>
</dbReference>
<dbReference type="Ensembl" id="ENSCSAVT00000010468.1">
    <property type="protein sequence ID" value="ENSCSAVP00000010343.1"/>
    <property type="gene ID" value="ENSCSAVG00000006089.1"/>
</dbReference>
<dbReference type="InterPro" id="IPR001315">
    <property type="entry name" value="CARD"/>
</dbReference>
<sequence length="547" mass="60782">MKAMNGAHRNLLKRRRPELCQDLEVDQVLQELIGKNIFNDIIADKVLCQPTKYKKNVEFLNLLPGRGPLAFDAFCDALKKSNQSHLAELLVSASLDNSDRSEQFRNEVNLQSGSSSGLYNNRDVPSFYFSSETSTPCMASTSRQINAHLTSARTGRRPRENIDHTANHAAQIYSMNQGSPSKRQRHASISSDEQMDSIPSPADSLTNILSTTSIYDLFGHATRPLQHTTANIFSTVSNTAFAASIGCNNTNDLTAADIADGPTHQDLLVKRSTIPFKQKNMNGSYPMNNKPIGAALIISNEHFVPETGLDNREGGKVDRVRLEVVLRQMGFQCYVLIDGTAQEIIDTLQKFSDLEEHFYNNCTVVAVLSHGDEGYFCGRDGRQVSIENMVDLFNNENCVALHNKPKLFFIQACRGESPDVGVDVRDGPIKPPEGDTESSSNRGSPSSSRVRVRNKLPRTSDTFVGKATMKGFAAMRNTKHGSWYIQALVRVLARHACDKDFLEIMTIVNNIVKQKEGCSPGSQFHRCKEMSEFQSSLSKKLYFFPGL</sequence>
<dbReference type="Pfam" id="PF00656">
    <property type="entry name" value="Peptidase_C14"/>
    <property type="match status" value="1"/>
</dbReference>
<dbReference type="InterPro" id="IPR033139">
    <property type="entry name" value="Caspase_cys_AS"/>
</dbReference>
<feature type="compositionally biased region" description="Low complexity" evidence="7">
    <location>
        <begin position="438"/>
        <end position="449"/>
    </location>
</feature>
<dbReference type="InterPro" id="IPR002138">
    <property type="entry name" value="Pept_C14_p10"/>
</dbReference>
<keyword evidence="12" id="KW-1185">Reference proteome</keyword>
<dbReference type="GO" id="GO:0004197">
    <property type="term" value="F:cysteine-type endopeptidase activity"/>
    <property type="evidence" value="ECO:0007669"/>
    <property type="project" value="InterPro"/>
</dbReference>